<evidence type="ECO:0000313" key="1">
    <source>
        <dbReference type="EMBL" id="KTF08390.1"/>
    </source>
</evidence>
<dbReference type="Gene3D" id="1.25.40.10">
    <property type="entry name" value="Tetratricopeptide repeat domain"/>
    <property type="match status" value="1"/>
</dbReference>
<protein>
    <submittedName>
        <fullName evidence="1">TPR repeat protein</fullName>
    </submittedName>
</protein>
<dbReference type="EMBL" id="AYSL01000007">
    <property type="protein sequence ID" value="KTF08390.1"/>
    <property type="molecule type" value="Genomic_DNA"/>
</dbReference>
<dbReference type="SUPFAM" id="SSF81901">
    <property type="entry name" value="HCP-like"/>
    <property type="match status" value="1"/>
</dbReference>
<gene>
    <name evidence="1" type="ORF">MGSAQ_000103</name>
</gene>
<organism evidence="1">
    <name type="scientific">marine sediment metagenome</name>
    <dbReference type="NCBI Taxonomy" id="412755"/>
    <lineage>
        <taxon>unclassified sequences</taxon>
        <taxon>metagenomes</taxon>
        <taxon>ecological metagenomes</taxon>
    </lineage>
</organism>
<proteinExistence type="predicted"/>
<dbReference type="InterPro" id="IPR006597">
    <property type="entry name" value="Sel1-like"/>
</dbReference>
<dbReference type="PANTHER" id="PTHR11102">
    <property type="entry name" value="SEL-1-LIKE PROTEIN"/>
    <property type="match status" value="1"/>
</dbReference>
<dbReference type="AlphaFoldDB" id="A0A1B6NYB5"/>
<name>A0A1B6NYB5_9ZZZZ</name>
<comment type="caution">
    <text evidence="1">The sequence shown here is derived from an EMBL/GenBank/DDBJ whole genome shotgun (WGS) entry which is preliminary data.</text>
</comment>
<accession>A0A1B6NYB5</accession>
<dbReference type="PANTHER" id="PTHR11102:SF160">
    <property type="entry name" value="ERAD-ASSOCIATED E3 UBIQUITIN-PROTEIN LIGASE COMPONENT HRD3"/>
    <property type="match status" value="1"/>
</dbReference>
<dbReference type="InterPro" id="IPR050767">
    <property type="entry name" value="Sel1_AlgK"/>
</dbReference>
<reference evidence="1" key="1">
    <citation type="submission" date="2013-11" db="EMBL/GenBank/DDBJ databases">
        <title>Microbial diversity, functional groups and degradation webs in Northern and Southern Mediterranean and Red Sea marine crude oil polluted sites.</title>
        <authorList>
            <person name="Daffonchio D."/>
            <person name="Mapelli F."/>
            <person name="Ferrer M."/>
            <person name="Richter M."/>
            <person name="Cherif A."/>
            <person name="Malkawi H.I."/>
            <person name="Yakimov M.M."/>
            <person name="Abdel-Fattah Y.R."/>
            <person name="Blaghen M."/>
            <person name="Golyshin P.N."/>
            <person name="Kalogerakis N."/>
            <person name="Boon N."/>
            <person name="Magagnini M."/>
            <person name="Fava F."/>
        </authorList>
    </citation>
    <scope>NUCLEOTIDE SEQUENCE</scope>
</reference>
<dbReference type="InterPro" id="IPR011990">
    <property type="entry name" value="TPR-like_helical_dom_sf"/>
</dbReference>
<sequence length="162" mass="18152">MTFPNTSIIRKSTIFLAAAMLSFSAMAADFDQTQRLANQGDVDSQFNLGLMYSQGEGVRQDYSKARQWYEKAANQGSAEAQANLGYIYQYGEGVRQDYAKAREWYTKSANQGIAEAQFNLGVMYSQGEGVRQNRAIAKEWFGKACDNGDQGGCDNYRMLNQR</sequence>
<dbReference type="Pfam" id="PF08238">
    <property type="entry name" value="Sel1"/>
    <property type="match status" value="3"/>
</dbReference>
<dbReference type="SMART" id="SM00671">
    <property type="entry name" value="SEL1"/>
    <property type="match status" value="3"/>
</dbReference>